<evidence type="ECO:0008006" key="3">
    <source>
        <dbReference type="Google" id="ProtNLM"/>
    </source>
</evidence>
<organism evidence="1 2">
    <name type="scientific">Nannocystis bainbridge</name>
    <dbReference type="NCBI Taxonomy" id="2995303"/>
    <lineage>
        <taxon>Bacteria</taxon>
        <taxon>Pseudomonadati</taxon>
        <taxon>Myxococcota</taxon>
        <taxon>Polyangia</taxon>
        <taxon>Nannocystales</taxon>
        <taxon>Nannocystaceae</taxon>
        <taxon>Nannocystis</taxon>
    </lineage>
</organism>
<evidence type="ECO:0000313" key="2">
    <source>
        <dbReference type="Proteomes" id="UP001221686"/>
    </source>
</evidence>
<dbReference type="RefSeq" id="WP_272089696.1">
    <property type="nucleotide sequence ID" value="NZ_JAQNDL010000003.1"/>
</dbReference>
<protein>
    <recommendedName>
        <fullName evidence="3">EGF-like domain-containing protein</fullName>
    </recommendedName>
</protein>
<name>A0ABT5E5R3_9BACT</name>
<gene>
    <name evidence="1" type="ORF">POL25_30090</name>
</gene>
<keyword evidence="2" id="KW-1185">Reference proteome</keyword>
<proteinExistence type="predicted"/>
<reference evidence="1 2" key="1">
    <citation type="submission" date="2022-11" db="EMBL/GenBank/DDBJ databases">
        <title>Minimal conservation of predation-associated metabolite biosynthetic gene clusters underscores biosynthetic potential of Myxococcota including descriptions for ten novel species: Archangium lansinium sp. nov., Myxococcus landrumus sp. nov., Nannocystis bai.</title>
        <authorList>
            <person name="Ahearne A."/>
            <person name="Stevens C."/>
            <person name="Dowd S."/>
        </authorList>
    </citation>
    <scope>NUCLEOTIDE SEQUENCE [LARGE SCALE GENOMIC DNA]</scope>
    <source>
        <strain evidence="1 2">BB15-2</strain>
    </source>
</reference>
<evidence type="ECO:0000313" key="1">
    <source>
        <dbReference type="EMBL" id="MDC0721195.1"/>
    </source>
</evidence>
<accession>A0ABT5E5R3</accession>
<comment type="caution">
    <text evidence="1">The sequence shown here is derived from an EMBL/GenBank/DDBJ whole genome shotgun (WGS) entry which is preliminary data.</text>
</comment>
<dbReference type="Proteomes" id="UP001221686">
    <property type="component" value="Unassembled WGS sequence"/>
</dbReference>
<sequence length="255" mass="26560">MSITFARPHASLSRSFLAASRLGPALLLGGSVLAPLACDDEPAARVEAVELRAGECPCDGGKNHLGQTVDTDECGYQVCGEDFKNYVCGADGWEFQGGTCGGDDGCDCPGGKDFRGDTVHATECNHQVCGENFKFYTCQPSGWVQEGGACDGDGGEVVCDCPDGTNNLGQTVHATECGQTVCGQNFEYYSCELTGWVSQGGVCGGDDGCDCPGGKNHLGQTVHATECDVQVCGENLQYYVCGQDGWVQQGGPCDG</sequence>
<dbReference type="EMBL" id="JAQNDL010000003">
    <property type="protein sequence ID" value="MDC0721195.1"/>
    <property type="molecule type" value="Genomic_DNA"/>
</dbReference>